<protein>
    <submittedName>
        <fullName evidence="10">Peptidase B</fullName>
        <ecNumber evidence="10">3.4.11.23</ecNumber>
    </submittedName>
</protein>
<dbReference type="Pfam" id="PF00883">
    <property type="entry name" value="Peptidase_M17"/>
    <property type="match status" value="1"/>
</dbReference>
<comment type="similarity">
    <text evidence="1">Belongs to the peptidase M17 family.</text>
</comment>
<evidence type="ECO:0000256" key="8">
    <source>
        <dbReference type="ARBA" id="ARBA00055139"/>
    </source>
</evidence>
<reference evidence="11" key="1">
    <citation type="submission" date="2017-04" db="EMBL/GenBank/DDBJ databases">
        <title>Genome evolution of the luminous symbionts of deep sea anglerfish.</title>
        <authorList>
            <person name="Hendry T.A."/>
        </authorList>
    </citation>
    <scope>NUCLEOTIDE SEQUENCE [LARGE SCALE GENOMIC DNA]</scope>
</reference>
<comment type="function">
    <text evidence="8">Probably plays an important role in intracellular peptide degradation.</text>
</comment>
<dbReference type="EC" id="3.4.11.23" evidence="10"/>
<keyword evidence="4" id="KW-0645">Protease</keyword>
<evidence type="ECO:0000256" key="3">
    <source>
        <dbReference type="ARBA" id="ARBA00022490"/>
    </source>
</evidence>
<sequence>MHREFNMIDKMLITLTYETAADAWGGTNTVISFDQNGALIHANAEAALDNIQQAARKLDTQGIRNVALSGDNWDVETAWAFYQGLRGPKTDYKFDASVVEGKQQQILKNRIMTTDWVRQIINETAEAVGPQQLAVRSGEFIKSQAPNPEHVSYKIVGGADLLEHGWVGVHTVGRGSARKPAMLQLDYNPTNDEKTEVFACIVGKGITFDSGGYSIKQSSFMDSMKADMGGAAMATGGLALAIAQGLNKRIKLILCCAENMISSNAYKLGDIITYKNGVSVEVLNSDAEGRLVLADGLLYANKHKPALTIDCATLTGAAKMALGNDYHALFSFDEALARRCLNAAEAENEGMWQLPLAEFHRNMLPSSFADLANVGSGLYSPGASTAAAFLSYFVDNYQKGWIHLDCSGAYRKVANEKWSVGATGMGVKTLSRILMDESGS</sequence>
<accession>A0A291B6H9</accession>
<dbReference type="InterPro" id="IPR000819">
    <property type="entry name" value="Peptidase_M17_C"/>
</dbReference>
<dbReference type="AlphaFoldDB" id="A0A291B6H9"/>
<evidence type="ECO:0000259" key="9">
    <source>
        <dbReference type="PROSITE" id="PS00631"/>
    </source>
</evidence>
<dbReference type="PANTHER" id="PTHR11963:SF20">
    <property type="entry name" value="PEPTIDASE B"/>
    <property type="match status" value="1"/>
</dbReference>
<keyword evidence="7" id="KW-0464">Manganese</keyword>
<gene>
    <name evidence="10" type="ORF">BTN50_0059</name>
</gene>
<dbReference type="PIRSF" id="PIRSF036388">
    <property type="entry name" value="Ctsl_amnpptdse_B"/>
    <property type="match status" value="1"/>
</dbReference>
<dbReference type="GO" id="GO:0005737">
    <property type="term" value="C:cytoplasm"/>
    <property type="evidence" value="ECO:0007669"/>
    <property type="project" value="InterPro"/>
</dbReference>
<dbReference type="InterPro" id="IPR008330">
    <property type="entry name" value="Pept_M17_PepB"/>
</dbReference>
<dbReference type="PROSITE" id="PS00631">
    <property type="entry name" value="CYTOSOL_AP"/>
    <property type="match status" value="1"/>
</dbReference>
<evidence type="ECO:0000256" key="7">
    <source>
        <dbReference type="ARBA" id="ARBA00023211"/>
    </source>
</evidence>
<dbReference type="PRINTS" id="PR00481">
    <property type="entry name" value="LAMNOPPTDASE"/>
</dbReference>
<dbReference type="SUPFAM" id="SSF53187">
    <property type="entry name" value="Zn-dependent exopeptidases"/>
    <property type="match status" value="1"/>
</dbReference>
<keyword evidence="6 10" id="KW-0378">Hydrolase</keyword>
<dbReference type="KEGG" id="elux:BTN50_0059"/>
<feature type="domain" description="Cytosol aminopeptidase" evidence="9">
    <location>
        <begin position="284"/>
        <end position="291"/>
    </location>
</feature>
<evidence type="ECO:0000256" key="6">
    <source>
        <dbReference type="ARBA" id="ARBA00022801"/>
    </source>
</evidence>
<evidence type="ECO:0000256" key="4">
    <source>
        <dbReference type="ARBA" id="ARBA00022670"/>
    </source>
</evidence>
<dbReference type="GO" id="GO:0070006">
    <property type="term" value="F:metalloaminopeptidase activity"/>
    <property type="evidence" value="ECO:0007669"/>
    <property type="project" value="InterPro"/>
</dbReference>
<dbReference type="NCBIfam" id="NF003450">
    <property type="entry name" value="PRK05015.1"/>
    <property type="match status" value="1"/>
</dbReference>
<dbReference type="InterPro" id="IPR047620">
    <property type="entry name" value="M17_PepB-like_N"/>
</dbReference>
<evidence type="ECO:0000256" key="1">
    <source>
        <dbReference type="ARBA" id="ARBA00009528"/>
    </source>
</evidence>
<dbReference type="GO" id="GO:0030145">
    <property type="term" value="F:manganese ion binding"/>
    <property type="evidence" value="ECO:0007669"/>
    <property type="project" value="InterPro"/>
</dbReference>
<organism evidence="10 11">
    <name type="scientific">Candidatus Enterovibrio altilux</name>
    <dbReference type="NCBI Taxonomy" id="1927128"/>
    <lineage>
        <taxon>Bacteria</taxon>
        <taxon>Pseudomonadati</taxon>
        <taxon>Pseudomonadota</taxon>
        <taxon>Gammaproteobacteria</taxon>
        <taxon>Vibrionales</taxon>
        <taxon>Vibrionaceae</taxon>
        <taxon>Enterovibrio</taxon>
    </lineage>
</organism>
<keyword evidence="3" id="KW-0963">Cytoplasm</keyword>
<dbReference type="FunFam" id="3.40.630.10:FF:000037">
    <property type="entry name" value="Peptidase B"/>
    <property type="match status" value="1"/>
</dbReference>
<evidence type="ECO:0000256" key="5">
    <source>
        <dbReference type="ARBA" id="ARBA00022723"/>
    </source>
</evidence>
<keyword evidence="2 10" id="KW-0031">Aminopeptidase</keyword>
<name>A0A291B6H9_9GAMM</name>
<keyword evidence="5" id="KW-0479">Metal-binding</keyword>
<dbReference type="GO" id="GO:0006508">
    <property type="term" value="P:proteolysis"/>
    <property type="evidence" value="ECO:0007669"/>
    <property type="project" value="UniProtKB-KW"/>
</dbReference>
<evidence type="ECO:0000313" key="10">
    <source>
        <dbReference type="EMBL" id="ATF08603.1"/>
    </source>
</evidence>
<dbReference type="EMBL" id="CP020660">
    <property type="protein sequence ID" value="ATF08603.1"/>
    <property type="molecule type" value="Genomic_DNA"/>
</dbReference>
<evidence type="ECO:0000256" key="2">
    <source>
        <dbReference type="ARBA" id="ARBA00022438"/>
    </source>
</evidence>
<dbReference type="CDD" id="cd00433">
    <property type="entry name" value="Peptidase_M17"/>
    <property type="match status" value="1"/>
</dbReference>
<dbReference type="Pfam" id="PF12404">
    <property type="entry name" value="DUF3663"/>
    <property type="match status" value="1"/>
</dbReference>
<dbReference type="InterPro" id="IPR011356">
    <property type="entry name" value="Leucine_aapep/pepB"/>
</dbReference>
<keyword evidence="11" id="KW-1185">Reference proteome</keyword>
<evidence type="ECO:0000313" key="11">
    <source>
        <dbReference type="Proteomes" id="UP000218160"/>
    </source>
</evidence>
<dbReference type="PANTHER" id="PTHR11963">
    <property type="entry name" value="LEUCINE AMINOPEPTIDASE-RELATED"/>
    <property type="match status" value="1"/>
</dbReference>
<dbReference type="Gene3D" id="3.40.630.10">
    <property type="entry name" value="Zn peptidases"/>
    <property type="match status" value="1"/>
</dbReference>
<dbReference type="Proteomes" id="UP000218160">
    <property type="component" value="Chromosome 1"/>
</dbReference>
<proteinExistence type="inferred from homology"/>